<proteinExistence type="predicted"/>
<feature type="region of interest" description="Disordered" evidence="1">
    <location>
        <begin position="29"/>
        <end position="89"/>
    </location>
</feature>
<feature type="compositionally biased region" description="Basic and acidic residues" evidence="1">
    <location>
        <begin position="70"/>
        <end position="83"/>
    </location>
</feature>
<evidence type="ECO:0000313" key="2">
    <source>
        <dbReference type="EMBL" id="KAL3740282.1"/>
    </source>
</evidence>
<keyword evidence="3" id="KW-1185">Reference proteome</keyword>
<dbReference type="Proteomes" id="UP001634007">
    <property type="component" value="Unassembled WGS sequence"/>
</dbReference>
<dbReference type="EMBL" id="JBJKBG010000005">
    <property type="protein sequence ID" value="KAL3740282.1"/>
    <property type="molecule type" value="Genomic_DNA"/>
</dbReference>
<name>A0ABD3KLP5_EUCGL</name>
<organism evidence="2 3">
    <name type="scientific">Eucalyptus globulus</name>
    <name type="common">Tasmanian blue gum</name>
    <dbReference type="NCBI Taxonomy" id="34317"/>
    <lineage>
        <taxon>Eukaryota</taxon>
        <taxon>Viridiplantae</taxon>
        <taxon>Streptophyta</taxon>
        <taxon>Embryophyta</taxon>
        <taxon>Tracheophyta</taxon>
        <taxon>Spermatophyta</taxon>
        <taxon>Magnoliopsida</taxon>
        <taxon>eudicotyledons</taxon>
        <taxon>Gunneridae</taxon>
        <taxon>Pentapetalae</taxon>
        <taxon>rosids</taxon>
        <taxon>malvids</taxon>
        <taxon>Myrtales</taxon>
        <taxon>Myrtaceae</taxon>
        <taxon>Myrtoideae</taxon>
        <taxon>Eucalypteae</taxon>
        <taxon>Eucalyptus</taxon>
    </lineage>
</organism>
<evidence type="ECO:0000256" key="1">
    <source>
        <dbReference type="SAM" id="MobiDB-lite"/>
    </source>
</evidence>
<evidence type="ECO:0000313" key="3">
    <source>
        <dbReference type="Proteomes" id="UP001634007"/>
    </source>
</evidence>
<sequence>RATQTPIGGFEKSSLRNRRRLRLRLEIARYDVRSETSTSSSPIPAALAIPEDRRRPAGRRSTGGRSIGGDPRKKERPHSDRTGHRAPLH</sequence>
<gene>
    <name evidence="2" type="ORF">ACJRO7_021544</name>
</gene>
<comment type="caution">
    <text evidence="2">The sequence shown here is derived from an EMBL/GenBank/DDBJ whole genome shotgun (WGS) entry which is preliminary data.</text>
</comment>
<feature type="non-terminal residue" evidence="2">
    <location>
        <position position="1"/>
    </location>
</feature>
<reference evidence="2 3" key="1">
    <citation type="submission" date="2024-11" db="EMBL/GenBank/DDBJ databases">
        <title>Chromosome-level genome assembly of Eucalyptus globulus Labill. provides insights into its genome evolution.</title>
        <authorList>
            <person name="Li X."/>
        </authorList>
    </citation>
    <scope>NUCLEOTIDE SEQUENCE [LARGE SCALE GENOMIC DNA]</scope>
    <source>
        <strain evidence="2">CL2024</strain>
        <tissue evidence="2">Fresh tender leaves</tissue>
    </source>
</reference>
<dbReference type="AlphaFoldDB" id="A0ABD3KLP5"/>
<accession>A0ABD3KLP5</accession>
<protein>
    <submittedName>
        <fullName evidence="2">Uncharacterized protein</fullName>
    </submittedName>
</protein>